<organism evidence="3">
    <name type="scientific">Selaginella moellendorffii</name>
    <name type="common">Spikemoss</name>
    <dbReference type="NCBI Taxonomy" id="88036"/>
    <lineage>
        <taxon>Eukaryota</taxon>
        <taxon>Viridiplantae</taxon>
        <taxon>Streptophyta</taxon>
        <taxon>Embryophyta</taxon>
        <taxon>Tracheophyta</taxon>
        <taxon>Lycopodiopsida</taxon>
        <taxon>Selaginellales</taxon>
        <taxon>Selaginellaceae</taxon>
        <taxon>Selaginella</taxon>
    </lineage>
</organism>
<accession>D8TEI3</accession>
<reference evidence="2 3" key="1">
    <citation type="journal article" date="2011" name="Science">
        <title>The Selaginella genome identifies genetic changes associated with the evolution of vascular plants.</title>
        <authorList>
            <person name="Banks J.A."/>
            <person name="Nishiyama T."/>
            <person name="Hasebe M."/>
            <person name="Bowman J.L."/>
            <person name="Gribskov M."/>
            <person name="dePamphilis C."/>
            <person name="Albert V.A."/>
            <person name="Aono N."/>
            <person name="Aoyama T."/>
            <person name="Ambrose B.A."/>
            <person name="Ashton N.W."/>
            <person name="Axtell M.J."/>
            <person name="Barker E."/>
            <person name="Barker M.S."/>
            <person name="Bennetzen J.L."/>
            <person name="Bonawitz N.D."/>
            <person name="Chapple C."/>
            <person name="Cheng C."/>
            <person name="Correa L.G."/>
            <person name="Dacre M."/>
            <person name="DeBarry J."/>
            <person name="Dreyer I."/>
            <person name="Elias M."/>
            <person name="Engstrom E.M."/>
            <person name="Estelle M."/>
            <person name="Feng L."/>
            <person name="Finet C."/>
            <person name="Floyd S.K."/>
            <person name="Frommer W.B."/>
            <person name="Fujita T."/>
            <person name="Gramzow L."/>
            <person name="Gutensohn M."/>
            <person name="Harholt J."/>
            <person name="Hattori M."/>
            <person name="Heyl A."/>
            <person name="Hirai T."/>
            <person name="Hiwatashi Y."/>
            <person name="Ishikawa M."/>
            <person name="Iwata M."/>
            <person name="Karol K.G."/>
            <person name="Koehler B."/>
            <person name="Kolukisaoglu U."/>
            <person name="Kubo M."/>
            <person name="Kurata T."/>
            <person name="Lalonde S."/>
            <person name="Li K."/>
            <person name="Li Y."/>
            <person name="Litt A."/>
            <person name="Lyons E."/>
            <person name="Manning G."/>
            <person name="Maruyama T."/>
            <person name="Michael T.P."/>
            <person name="Mikami K."/>
            <person name="Miyazaki S."/>
            <person name="Morinaga S."/>
            <person name="Murata T."/>
            <person name="Mueller-Roeber B."/>
            <person name="Nelson D.R."/>
            <person name="Obara M."/>
            <person name="Oguri Y."/>
            <person name="Olmstead R.G."/>
            <person name="Onodera N."/>
            <person name="Petersen B.L."/>
            <person name="Pils B."/>
            <person name="Prigge M."/>
            <person name="Rensing S.A."/>
            <person name="Riano-Pachon D.M."/>
            <person name="Roberts A.W."/>
            <person name="Sato Y."/>
            <person name="Scheller H.V."/>
            <person name="Schulz B."/>
            <person name="Schulz C."/>
            <person name="Shakirov E.V."/>
            <person name="Shibagaki N."/>
            <person name="Shinohara N."/>
            <person name="Shippen D.E."/>
            <person name="Soerensen I."/>
            <person name="Sotooka R."/>
            <person name="Sugimoto N."/>
            <person name="Sugita M."/>
            <person name="Sumikawa N."/>
            <person name="Tanurdzic M."/>
            <person name="Theissen G."/>
            <person name="Ulvskov P."/>
            <person name="Wakazuki S."/>
            <person name="Weng J.K."/>
            <person name="Willats W.W."/>
            <person name="Wipf D."/>
            <person name="Wolf P.G."/>
            <person name="Yang L."/>
            <person name="Zimmer A.D."/>
            <person name="Zhu Q."/>
            <person name="Mitros T."/>
            <person name="Hellsten U."/>
            <person name="Loque D."/>
            <person name="Otillar R."/>
            <person name="Salamov A."/>
            <person name="Schmutz J."/>
            <person name="Shapiro H."/>
            <person name="Lindquist E."/>
            <person name="Lucas S."/>
            <person name="Rokhsar D."/>
            <person name="Grigoriev I.V."/>
        </authorList>
    </citation>
    <scope>NUCLEOTIDE SEQUENCE [LARGE SCALE GENOMIC DNA]</scope>
</reference>
<dbReference type="AlphaFoldDB" id="D8TEI3"/>
<dbReference type="InParanoid" id="D8TEI3"/>
<gene>
    <name evidence="2" type="ORF">SELMODRAFT_431963</name>
</gene>
<dbReference type="EMBL" id="GL377743">
    <property type="protein sequence ID" value="EFJ04949.1"/>
    <property type="molecule type" value="Genomic_DNA"/>
</dbReference>
<evidence type="ECO:0000256" key="1">
    <source>
        <dbReference type="SAM" id="MobiDB-lite"/>
    </source>
</evidence>
<evidence type="ECO:0000313" key="2">
    <source>
        <dbReference type="EMBL" id="EFJ04949.1"/>
    </source>
</evidence>
<dbReference type="Gramene" id="EFJ04949">
    <property type="protein sequence ID" value="EFJ04949"/>
    <property type="gene ID" value="SELMODRAFT_431963"/>
</dbReference>
<feature type="compositionally biased region" description="Low complexity" evidence="1">
    <location>
        <begin position="10"/>
        <end position="20"/>
    </location>
</feature>
<keyword evidence="3" id="KW-1185">Reference proteome</keyword>
<feature type="region of interest" description="Disordered" evidence="1">
    <location>
        <begin position="1"/>
        <end position="21"/>
    </location>
</feature>
<dbReference type="HOGENOM" id="CLU_1196607_0_0_1"/>
<dbReference type="KEGG" id="smo:SELMODRAFT_431963"/>
<sequence>MGVWEEDYSSDSPQSSSRVSCTTSNDQFRRLECTYSPRCLPPWLSRGIQRLFTRKLVFPTSSPSEKKKQQQIGHSTALNFHSIPEELVELEPSSPSVSCIGHVSAGRGKHGRIIRENNHFFRRPGRILCMGGRNSIRLEKTGSELLSSQAPTSRAPASALSPVLPENGEIAKETGARKVSKLGIDHEETQRMNDCGTQSCCSSSSDNLSPRLEVCLWKRRFCIKVLETELAP</sequence>
<evidence type="ECO:0000313" key="3">
    <source>
        <dbReference type="Proteomes" id="UP000001514"/>
    </source>
</evidence>
<name>D8TEI3_SELML</name>
<proteinExistence type="predicted"/>
<dbReference type="Proteomes" id="UP000001514">
    <property type="component" value="Unassembled WGS sequence"/>
</dbReference>
<protein>
    <submittedName>
        <fullName evidence="2">Uncharacterized protein</fullName>
    </submittedName>
</protein>